<reference evidence="3 4" key="1">
    <citation type="journal article" date="2016" name="Nat. Commun.">
        <title>Thousands of microbial genomes shed light on interconnected biogeochemical processes in an aquifer system.</title>
        <authorList>
            <person name="Anantharaman K."/>
            <person name="Brown C.T."/>
            <person name="Hug L.A."/>
            <person name="Sharon I."/>
            <person name="Castelle C.J."/>
            <person name="Probst A.J."/>
            <person name="Thomas B.C."/>
            <person name="Singh A."/>
            <person name="Wilkins M.J."/>
            <person name="Karaoz U."/>
            <person name="Brodie E.L."/>
            <person name="Williams K.H."/>
            <person name="Hubbard S.S."/>
            <person name="Banfield J.F."/>
        </authorList>
    </citation>
    <scope>NUCLEOTIDE SEQUENCE [LARGE SCALE GENOMIC DNA]</scope>
</reference>
<dbReference type="PROSITE" id="PS51358">
    <property type="entry name" value="NOP"/>
    <property type="match status" value="1"/>
</dbReference>
<protein>
    <recommendedName>
        <fullName evidence="2">Nop domain-containing protein</fullName>
    </recommendedName>
</protein>
<feature type="domain" description="Nop" evidence="2">
    <location>
        <begin position="201"/>
        <end position="314"/>
    </location>
</feature>
<dbReference type="InterPro" id="IPR036070">
    <property type="entry name" value="Nop_dom_sf"/>
</dbReference>
<gene>
    <name evidence="3" type="ORF">A2642_00320</name>
</gene>
<sequence>MTTYLFTNILGSFVLDQNLKIIDQTLFTSVEQYLEKSATEQKIQKAHPNTQPLPQDKLFQVLAIFKDQKYFTTFKNFNRLITKKAMQLSVSEDQLIIQTIANINEIDKNVNILSKRLREWYSLYFPELSQRTPDHQKYAELLIEKTKQQLADEIKLTEESMGTELSEIHLQQMKLLAQQILSFYTLRQQHEQYLETVMKQYCPNIQSLAGTTIAARLIELAKGLKHLALLPASTVQLLGAEKALFRHLKTGNRSPKHGVIINHPLVQNAKRTEKGRSARLLADKLSLCARLDYFKGEFKAEQYKKELIEKLKSK</sequence>
<accession>A0A1F6V3G0</accession>
<dbReference type="SMART" id="SM00931">
    <property type="entry name" value="NOSIC"/>
    <property type="match status" value="1"/>
</dbReference>
<dbReference type="Proteomes" id="UP000178700">
    <property type="component" value="Unassembled WGS sequence"/>
</dbReference>
<dbReference type="Gene3D" id="1.10.246.90">
    <property type="entry name" value="Nop domain"/>
    <property type="match status" value="1"/>
</dbReference>
<dbReference type="InterPro" id="IPR002687">
    <property type="entry name" value="Nop_dom"/>
</dbReference>
<evidence type="ECO:0000256" key="1">
    <source>
        <dbReference type="ARBA" id="ARBA00009211"/>
    </source>
</evidence>
<evidence type="ECO:0000259" key="2">
    <source>
        <dbReference type="PROSITE" id="PS51358"/>
    </source>
</evidence>
<evidence type="ECO:0000313" key="3">
    <source>
        <dbReference type="EMBL" id="OGI64158.1"/>
    </source>
</evidence>
<dbReference type="PANTHER" id="PTHR10894:SF0">
    <property type="entry name" value="NUCLEOLAR PROTEIN 56"/>
    <property type="match status" value="1"/>
</dbReference>
<dbReference type="Gene3D" id="1.10.287.4070">
    <property type="match status" value="1"/>
</dbReference>
<dbReference type="InterPro" id="IPR045056">
    <property type="entry name" value="Nop56/Nop58"/>
</dbReference>
<proteinExistence type="inferred from homology"/>
<organism evidence="3 4">
    <name type="scientific">Candidatus Nomurabacteria bacterium RIFCSPHIGHO2_01_FULL_39_10</name>
    <dbReference type="NCBI Taxonomy" id="1801733"/>
    <lineage>
        <taxon>Bacteria</taxon>
        <taxon>Candidatus Nomuraibacteriota</taxon>
    </lineage>
</organism>
<comment type="similarity">
    <text evidence="1">Belongs to the NOP5/NOP56 family.</text>
</comment>
<dbReference type="InterPro" id="IPR012976">
    <property type="entry name" value="NOSIC"/>
</dbReference>
<dbReference type="SUPFAM" id="SSF89124">
    <property type="entry name" value="Nop domain"/>
    <property type="match status" value="1"/>
</dbReference>
<comment type="caution">
    <text evidence="3">The sequence shown here is derived from an EMBL/GenBank/DDBJ whole genome shotgun (WGS) entry which is preliminary data.</text>
</comment>
<dbReference type="EMBL" id="MFTJ01000057">
    <property type="protein sequence ID" value="OGI64158.1"/>
    <property type="molecule type" value="Genomic_DNA"/>
</dbReference>
<evidence type="ECO:0000313" key="4">
    <source>
        <dbReference type="Proteomes" id="UP000178700"/>
    </source>
</evidence>
<dbReference type="GO" id="GO:0030515">
    <property type="term" value="F:snoRNA binding"/>
    <property type="evidence" value="ECO:0007669"/>
    <property type="project" value="InterPro"/>
</dbReference>
<dbReference type="AlphaFoldDB" id="A0A1F6V3G0"/>
<dbReference type="PANTHER" id="PTHR10894">
    <property type="entry name" value="NUCLEOLAR PROTEIN 5 NUCLEOLAR PROTEIN NOP5 NOP58"/>
    <property type="match status" value="1"/>
</dbReference>
<dbReference type="Pfam" id="PF01798">
    <property type="entry name" value="Nop"/>
    <property type="match status" value="1"/>
</dbReference>
<name>A0A1F6V3G0_9BACT</name>
<dbReference type="GO" id="GO:0031428">
    <property type="term" value="C:box C/D methylation guide snoRNP complex"/>
    <property type="evidence" value="ECO:0007669"/>
    <property type="project" value="InterPro"/>
</dbReference>
<dbReference type="InterPro" id="IPR042239">
    <property type="entry name" value="Nop_C"/>
</dbReference>